<accession>A0ABZ0UG31</accession>
<evidence type="ECO:0008006" key="3">
    <source>
        <dbReference type="Google" id="ProtNLM"/>
    </source>
</evidence>
<dbReference type="Proteomes" id="UP001325248">
    <property type="component" value="Chromosome"/>
</dbReference>
<proteinExistence type="predicted"/>
<dbReference type="EMBL" id="CP136422">
    <property type="protein sequence ID" value="WPX75482.1"/>
    <property type="molecule type" value="Genomic_DNA"/>
</dbReference>
<protein>
    <recommendedName>
        <fullName evidence="3">ABC transporter ATP-binding protein</fullName>
    </recommendedName>
</protein>
<reference evidence="1" key="1">
    <citation type="submission" date="2023-10" db="EMBL/GenBank/DDBJ databases">
        <title>Genome sequence of Blautia coccoides DSM 935.</title>
        <authorList>
            <person name="Boeer T."/>
            <person name="Bengelsdorf F.R."/>
            <person name="Daniel R."/>
            <person name="Poehlein A."/>
        </authorList>
    </citation>
    <scope>NUCLEOTIDE SEQUENCE [LARGE SCALE GENOMIC DNA]</scope>
    <source>
        <strain evidence="1">DSM 935</strain>
    </source>
</reference>
<gene>
    <name evidence="1" type="ORF">BLCOC_38440</name>
</gene>
<keyword evidence="2" id="KW-1185">Reference proteome</keyword>
<name>A0ABZ0UG31_9FIRM</name>
<sequence>MSVGIVICHYNSDIRSRMVDKVYIMHCDNLLHQKKGVQSSK</sequence>
<evidence type="ECO:0000313" key="1">
    <source>
        <dbReference type="EMBL" id="WPX75482.1"/>
    </source>
</evidence>
<organism evidence="1 2">
    <name type="scientific">Blautia producta</name>
    <dbReference type="NCBI Taxonomy" id="33035"/>
    <lineage>
        <taxon>Bacteria</taxon>
        <taxon>Bacillati</taxon>
        <taxon>Bacillota</taxon>
        <taxon>Clostridia</taxon>
        <taxon>Lachnospirales</taxon>
        <taxon>Lachnospiraceae</taxon>
        <taxon>Blautia</taxon>
    </lineage>
</organism>
<evidence type="ECO:0000313" key="2">
    <source>
        <dbReference type="Proteomes" id="UP001325248"/>
    </source>
</evidence>